<dbReference type="GO" id="GO:0003723">
    <property type="term" value="F:RNA binding"/>
    <property type="evidence" value="ECO:0007669"/>
    <property type="project" value="UniProtKB-UniRule"/>
</dbReference>
<dbReference type="AlphaFoldDB" id="A0A1S6QK76"/>
<dbReference type="GO" id="GO:0006353">
    <property type="term" value="P:DNA-templated transcription termination"/>
    <property type="evidence" value="ECO:0007669"/>
    <property type="project" value="UniProtKB-UniRule"/>
</dbReference>
<comment type="function">
    <text evidence="6">Involved in transcription antitermination. Required for transcription of ribosomal RNA (rRNA) genes. Binds specifically to the boxA antiterminator sequence of the ribosomal RNA (rrn) operons.</text>
</comment>
<dbReference type="HAMAP" id="MF_00073">
    <property type="entry name" value="NusB"/>
    <property type="match status" value="1"/>
</dbReference>
<dbReference type="Gene3D" id="1.10.940.10">
    <property type="entry name" value="NusB-like"/>
    <property type="match status" value="1"/>
</dbReference>
<evidence type="ECO:0000256" key="2">
    <source>
        <dbReference type="ARBA" id="ARBA00022814"/>
    </source>
</evidence>
<dbReference type="RefSeq" id="WP_035167253.1">
    <property type="nucleotide sequence ID" value="NZ_CP018906.1"/>
</dbReference>
<evidence type="ECO:0000256" key="3">
    <source>
        <dbReference type="ARBA" id="ARBA00022884"/>
    </source>
</evidence>
<evidence type="ECO:0000256" key="6">
    <source>
        <dbReference type="HAMAP-Rule" id="MF_00073"/>
    </source>
</evidence>
<dbReference type="InterPro" id="IPR006027">
    <property type="entry name" value="NusB_RsmB_TIM44"/>
</dbReference>
<evidence type="ECO:0000259" key="7">
    <source>
        <dbReference type="Pfam" id="PF01029"/>
    </source>
</evidence>
<dbReference type="EMBL" id="CP018906">
    <property type="protein sequence ID" value="AQW21999.1"/>
    <property type="molecule type" value="Genomic_DNA"/>
</dbReference>
<reference evidence="8 9" key="1">
    <citation type="journal article" date="2015" name="Genome Announc.">
        <title>Genome Sequence of Lactobacillus curieae CCTCC M 2011381T, a Novel Producer of Gamma-aminobutyric Acid.</title>
        <authorList>
            <person name="Wang Y."/>
            <person name="Wang Y."/>
            <person name="Lang C."/>
            <person name="Wei D."/>
            <person name="Xu P."/>
            <person name="Xie J."/>
        </authorList>
    </citation>
    <scope>NUCLEOTIDE SEQUENCE [LARGE SCALE GENOMIC DNA]</scope>
    <source>
        <strain evidence="8 9">CCTCC M 2011381</strain>
    </source>
</reference>
<evidence type="ECO:0000256" key="5">
    <source>
        <dbReference type="ARBA" id="ARBA00023163"/>
    </source>
</evidence>
<keyword evidence="2 6" id="KW-0889">Transcription antitermination</keyword>
<keyword evidence="3 6" id="KW-0694">RNA-binding</keyword>
<dbReference type="Pfam" id="PF01029">
    <property type="entry name" value="NusB"/>
    <property type="match status" value="1"/>
</dbReference>
<feature type="domain" description="NusB/RsmB/TIM44" evidence="7">
    <location>
        <begin position="6"/>
        <end position="131"/>
    </location>
</feature>
<dbReference type="eggNOG" id="COG0781">
    <property type="taxonomic scope" value="Bacteria"/>
</dbReference>
<dbReference type="NCBIfam" id="NF001223">
    <property type="entry name" value="PRK00202.1-1"/>
    <property type="match status" value="1"/>
</dbReference>
<proteinExistence type="inferred from homology"/>
<dbReference type="NCBIfam" id="TIGR01951">
    <property type="entry name" value="nusB"/>
    <property type="match status" value="1"/>
</dbReference>
<gene>
    <name evidence="6" type="primary">nusB</name>
    <name evidence="8" type="ORF">PL11_008750</name>
</gene>
<dbReference type="GO" id="GO:0031564">
    <property type="term" value="P:transcription antitermination"/>
    <property type="evidence" value="ECO:0007669"/>
    <property type="project" value="UniProtKB-KW"/>
</dbReference>
<dbReference type="OrthoDB" id="9811381at2"/>
<name>A0A1S6QK76_9LACO</name>
<protein>
    <recommendedName>
        <fullName evidence="6">Transcription antitermination protein NusB</fullName>
    </recommendedName>
    <alternativeName>
        <fullName evidence="6">Antitermination factor NusB</fullName>
    </alternativeName>
</protein>
<dbReference type="Proteomes" id="UP000030361">
    <property type="component" value="Chromosome"/>
</dbReference>
<keyword evidence="4 6" id="KW-0805">Transcription regulation</keyword>
<evidence type="ECO:0000313" key="8">
    <source>
        <dbReference type="EMBL" id="AQW21999.1"/>
    </source>
</evidence>
<accession>A0A1S6QK76</accession>
<dbReference type="PANTHER" id="PTHR11078:SF3">
    <property type="entry name" value="ANTITERMINATION NUSB DOMAIN-CONTAINING PROTEIN"/>
    <property type="match status" value="1"/>
</dbReference>
<dbReference type="KEGG" id="lcu:PL11_008750"/>
<sequence>MEINRHKIREIAFQTLFAMNTNAKTDVKDFYVVITDGKYGEDVPEYLTTLVSGVVEHKEELDALIEKNLTSGWSITRIAKTDLIIIEVALFEMKYVDDVPAKVAINEAIELAKKFSDDRSRKFVNGILSHAHEELVK</sequence>
<keyword evidence="5 6" id="KW-0804">Transcription</keyword>
<comment type="similarity">
    <text evidence="1 6">Belongs to the NusB family.</text>
</comment>
<evidence type="ECO:0000313" key="9">
    <source>
        <dbReference type="Proteomes" id="UP000030361"/>
    </source>
</evidence>
<dbReference type="InterPro" id="IPR035926">
    <property type="entry name" value="NusB-like_sf"/>
</dbReference>
<evidence type="ECO:0000256" key="4">
    <source>
        <dbReference type="ARBA" id="ARBA00023015"/>
    </source>
</evidence>
<evidence type="ECO:0000256" key="1">
    <source>
        <dbReference type="ARBA" id="ARBA00005952"/>
    </source>
</evidence>
<organism evidence="8 9">
    <name type="scientific">Lentilactobacillus curieae</name>
    <dbReference type="NCBI Taxonomy" id="1138822"/>
    <lineage>
        <taxon>Bacteria</taxon>
        <taxon>Bacillati</taxon>
        <taxon>Bacillota</taxon>
        <taxon>Bacilli</taxon>
        <taxon>Lactobacillales</taxon>
        <taxon>Lactobacillaceae</taxon>
        <taxon>Lentilactobacillus</taxon>
    </lineage>
</organism>
<dbReference type="PANTHER" id="PTHR11078">
    <property type="entry name" value="N UTILIZATION SUBSTANCE PROTEIN B-RELATED"/>
    <property type="match status" value="1"/>
</dbReference>
<dbReference type="SUPFAM" id="SSF48013">
    <property type="entry name" value="NusB-like"/>
    <property type="match status" value="1"/>
</dbReference>
<keyword evidence="9" id="KW-1185">Reference proteome</keyword>
<dbReference type="InterPro" id="IPR011605">
    <property type="entry name" value="NusB_fam"/>
</dbReference>
<dbReference type="GO" id="GO:0005829">
    <property type="term" value="C:cytosol"/>
    <property type="evidence" value="ECO:0007669"/>
    <property type="project" value="TreeGrafter"/>
</dbReference>